<evidence type="ECO:0000313" key="1">
    <source>
        <dbReference type="EMBL" id="CAG7709977.1"/>
    </source>
</evidence>
<evidence type="ECO:0000313" key="2">
    <source>
        <dbReference type="Proteomes" id="UP000708208"/>
    </source>
</evidence>
<sequence>KFIRDEAGQSSACRLPDDLKDSISEFYILRILE</sequence>
<comment type="caution">
    <text evidence="1">The sequence shown here is derived from an EMBL/GenBank/DDBJ whole genome shotgun (WGS) entry which is preliminary data.</text>
</comment>
<keyword evidence="2" id="KW-1185">Reference proteome</keyword>
<organism evidence="1 2">
    <name type="scientific">Allacma fusca</name>
    <dbReference type="NCBI Taxonomy" id="39272"/>
    <lineage>
        <taxon>Eukaryota</taxon>
        <taxon>Metazoa</taxon>
        <taxon>Ecdysozoa</taxon>
        <taxon>Arthropoda</taxon>
        <taxon>Hexapoda</taxon>
        <taxon>Collembola</taxon>
        <taxon>Symphypleona</taxon>
        <taxon>Sminthuridae</taxon>
        <taxon>Allacma</taxon>
    </lineage>
</organism>
<gene>
    <name evidence="1" type="ORF">AFUS01_LOCUS4957</name>
</gene>
<feature type="non-terminal residue" evidence="1">
    <location>
        <position position="1"/>
    </location>
</feature>
<dbReference type="Proteomes" id="UP000708208">
    <property type="component" value="Unassembled WGS sequence"/>
</dbReference>
<proteinExistence type="predicted"/>
<reference evidence="1" key="1">
    <citation type="submission" date="2021-06" db="EMBL/GenBank/DDBJ databases">
        <authorList>
            <person name="Hodson N. C."/>
            <person name="Mongue J. A."/>
            <person name="Jaron S. K."/>
        </authorList>
    </citation>
    <scope>NUCLEOTIDE SEQUENCE</scope>
</reference>
<dbReference type="EMBL" id="CAJVCH010031442">
    <property type="protein sequence ID" value="CAG7709977.1"/>
    <property type="molecule type" value="Genomic_DNA"/>
</dbReference>
<dbReference type="AlphaFoldDB" id="A0A8J2J890"/>
<name>A0A8J2J890_9HEXA</name>
<accession>A0A8J2J890</accession>
<protein>
    <submittedName>
        <fullName evidence="1">Uncharacterized protein</fullName>
    </submittedName>
</protein>